<gene>
    <name evidence="5" type="ORF">PN838_09990</name>
</gene>
<dbReference type="SUPFAM" id="SSF51735">
    <property type="entry name" value="NAD(P)-binding Rossmann-fold domains"/>
    <property type="match status" value="1"/>
</dbReference>
<name>A0ABT5FDA9_9GAMM</name>
<dbReference type="Gene3D" id="1.10.1040.10">
    <property type="entry name" value="N-(1-d-carboxylethyl)-l-norvaline Dehydrogenase, domain 2"/>
    <property type="match status" value="1"/>
</dbReference>
<organism evidence="5 6">
    <name type="scientific">Psychrosphaera algicola</name>
    <dbReference type="NCBI Taxonomy" id="3023714"/>
    <lineage>
        <taxon>Bacteria</taxon>
        <taxon>Pseudomonadati</taxon>
        <taxon>Pseudomonadota</taxon>
        <taxon>Gammaproteobacteria</taxon>
        <taxon>Alteromonadales</taxon>
        <taxon>Pseudoalteromonadaceae</taxon>
        <taxon>Psychrosphaera</taxon>
    </lineage>
</organism>
<accession>A0ABT5FDA9</accession>
<dbReference type="InterPro" id="IPR036291">
    <property type="entry name" value="NAD(P)-bd_dom_sf"/>
</dbReference>
<dbReference type="InterPro" id="IPR000669">
    <property type="entry name" value="Mannitol_DH"/>
</dbReference>
<evidence type="ECO:0000313" key="6">
    <source>
        <dbReference type="Proteomes" id="UP001528411"/>
    </source>
</evidence>
<evidence type="ECO:0000256" key="2">
    <source>
        <dbReference type="ARBA" id="ARBA00023027"/>
    </source>
</evidence>
<proteinExistence type="predicted"/>
<dbReference type="InterPro" id="IPR013328">
    <property type="entry name" value="6PGD_dom2"/>
</dbReference>
<dbReference type="PANTHER" id="PTHR43362:SF1">
    <property type="entry name" value="MANNITOL DEHYDROGENASE 2-RELATED"/>
    <property type="match status" value="1"/>
</dbReference>
<dbReference type="InterPro" id="IPR050988">
    <property type="entry name" value="Mannitol_DH/Oxidoreductase"/>
</dbReference>
<dbReference type="InterPro" id="IPR013118">
    <property type="entry name" value="Mannitol_DH_C"/>
</dbReference>
<dbReference type="RefSeq" id="WP_272180578.1">
    <property type="nucleotide sequence ID" value="NZ_JAQOMS010000002.1"/>
</dbReference>
<feature type="domain" description="Mannitol dehydrogenase N-terminal" evidence="3">
    <location>
        <begin position="30"/>
        <end position="276"/>
    </location>
</feature>
<comment type="caution">
    <text evidence="5">The sequence shown here is derived from an EMBL/GenBank/DDBJ whole genome shotgun (WGS) entry which is preliminary data.</text>
</comment>
<sequence>MNKLLNHTTMALLPKTVARPKYDFASRTASIVHIGIGAFHKAHQATFTDDMMAHTDGNYRIIGVSLRSAGMRDSLKAQDYLYTAIERSNKTEQARVIGALQEVLVAPEDPQSVVNVLSNDSITVVTATITEKGYCLLPGNTGLDLAHTDIQHDLNNPNTPKTMVGFIVRACQVRQQKNGKGFTFISCDNLPDNSKMAGKAILEFAQKINADLARWIKSNVSFSNSMVDRIVPAVTPNDIESYTLNNGVIDNALVTSEPFRQWVIEDNFNGDRPPWDLAGALFVKDVSQYERLKLRYLNGSHSALAYLGKITGHQFIHQAISNPILRRLVEALMVDMKRSLSSSMDFNFDDYGSVIIDRFLNDEIQYQTQQVATDGSQKLPQRIMAPMRELLAVDYLSKPMCLVLAGWVCYLSGISELGEAHPVSDPMARQLQNICTDKTLTSTQKIYRLMQIDGLFPAAIKNNTAAIDQISEYVTKIIDIGVFLTIDTVFS</sequence>
<dbReference type="InterPro" id="IPR008927">
    <property type="entry name" value="6-PGluconate_DH-like_C_sf"/>
</dbReference>
<evidence type="ECO:0000259" key="3">
    <source>
        <dbReference type="Pfam" id="PF01232"/>
    </source>
</evidence>
<dbReference type="InterPro" id="IPR013131">
    <property type="entry name" value="Mannitol_DH_N"/>
</dbReference>
<dbReference type="PANTHER" id="PTHR43362">
    <property type="entry name" value="MANNITOL DEHYDROGENASE DSF1-RELATED"/>
    <property type="match status" value="1"/>
</dbReference>
<dbReference type="Pfam" id="PF08125">
    <property type="entry name" value="Mannitol_dh_C"/>
    <property type="match status" value="1"/>
</dbReference>
<dbReference type="InterPro" id="IPR023027">
    <property type="entry name" value="Mannitol_DH_CS"/>
</dbReference>
<dbReference type="SUPFAM" id="SSF48179">
    <property type="entry name" value="6-phosphogluconate dehydrogenase C-terminal domain-like"/>
    <property type="match status" value="1"/>
</dbReference>
<keyword evidence="1" id="KW-0560">Oxidoreductase</keyword>
<dbReference type="Proteomes" id="UP001528411">
    <property type="component" value="Unassembled WGS sequence"/>
</dbReference>
<evidence type="ECO:0000256" key="1">
    <source>
        <dbReference type="ARBA" id="ARBA00023002"/>
    </source>
</evidence>
<reference evidence="5 6" key="1">
    <citation type="submission" date="2023-01" db="EMBL/GenBank/DDBJ databases">
        <title>Psychrosphaera sp. nov., isolated from marine algae.</title>
        <authorList>
            <person name="Bayburt H."/>
            <person name="Choi B.J."/>
            <person name="Kim J.M."/>
            <person name="Choi D.G."/>
            <person name="Jeon C.O."/>
        </authorList>
    </citation>
    <scope>NUCLEOTIDE SEQUENCE [LARGE SCALE GENOMIC DNA]</scope>
    <source>
        <strain evidence="5 6">G1-22</strain>
    </source>
</reference>
<dbReference type="Gene3D" id="3.40.50.720">
    <property type="entry name" value="NAD(P)-binding Rossmann-like Domain"/>
    <property type="match status" value="1"/>
</dbReference>
<evidence type="ECO:0000313" key="5">
    <source>
        <dbReference type="EMBL" id="MDC2889044.1"/>
    </source>
</evidence>
<dbReference type="EMBL" id="JAQOMS010000002">
    <property type="protein sequence ID" value="MDC2889044.1"/>
    <property type="molecule type" value="Genomic_DNA"/>
</dbReference>
<protein>
    <submittedName>
        <fullName evidence="5">Mannitol dehydrogenase family protein</fullName>
    </submittedName>
</protein>
<dbReference type="PROSITE" id="PS00974">
    <property type="entry name" value="MANNITOL_DHGENASE"/>
    <property type="match status" value="1"/>
</dbReference>
<keyword evidence="6" id="KW-1185">Reference proteome</keyword>
<keyword evidence="2" id="KW-0520">NAD</keyword>
<evidence type="ECO:0000259" key="4">
    <source>
        <dbReference type="Pfam" id="PF08125"/>
    </source>
</evidence>
<dbReference type="Pfam" id="PF01232">
    <property type="entry name" value="Mannitol_dh"/>
    <property type="match status" value="1"/>
</dbReference>
<feature type="domain" description="Mannitol dehydrogenase C-terminal" evidence="4">
    <location>
        <begin position="285"/>
        <end position="477"/>
    </location>
</feature>
<dbReference type="PRINTS" id="PR00084">
    <property type="entry name" value="MTLDHDRGNASE"/>
</dbReference>